<keyword evidence="2" id="KW-1133">Transmembrane helix</keyword>
<feature type="compositionally biased region" description="Low complexity" evidence="1">
    <location>
        <begin position="1096"/>
        <end position="1109"/>
    </location>
</feature>
<feature type="compositionally biased region" description="Basic and acidic residues" evidence="1">
    <location>
        <begin position="841"/>
        <end position="854"/>
    </location>
</feature>
<dbReference type="STRING" id="2082308.A0A2K1QTE6"/>
<feature type="domain" description="YVC1 N-terminal linker helical" evidence="3">
    <location>
        <begin position="88"/>
        <end position="256"/>
    </location>
</feature>
<keyword evidence="6" id="KW-1185">Reference proteome</keyword>
<feature type="domain" description="Calcium channel YVC1-like C-terminal transmembrane" evidence="4">
    <location>
        <begin position="342"/>
        <end position="649"/>
    </location>
</feature>
<evidence type="ECO:0000259" key="4">
    <source>
        <dbReference type="Pfam" id="PF23317"/>
    </source>
</evidence>
<feature type="compositionally biased region" description="Basic and acidic residues" evidence="1">
    <location>
        <begin position="1241"/>
        <end position="1250"/>
    </location>
</feature>
<feature type="region of interest" description="Disordered" evidence="1">
    <location>
        <begin position="1"/>
        <end position="67"/>
    </location>
</feature>
<feature type="compositionally biased region" description="Basic and acidic residues" evidence="1">
    <location>
        <begin position="30"/>
        <end position="46"/>
    </location>
</feature>
<dbReference type="Pfam" id="PF23317">
    <property type="entry name" value="YVC1_C"/>
    <property type="match status" value="1"/>
</dbReference>
<dbReference type="InterPro" id="IPR056337">
    <property type="entry name" value="LHD_YVC1"/>
</dbReference>
<feature type="transmembrane region" description="Helical" evidence="2">
    <location>
        <begin position="531"/>
        <end position="552"/>
    </location>
</feature>
<feature type="transmembrane region" description="Helical" evidence="2">
    <location>
        <begin position="334"/>
        <end position="353"/>
    </location>
</feature>
<dbReference type="EMBL" id="NKHZ01000041">
    <property type="protein sequence ID" value="PNS18344.1"/>
    <property type="molecule type" value="Genomic_DNA"/>
</dbReference>
<feature type="compositionally biased region" description="Basic and acidic residues" evidence="1">
    <location>
        <begin position="1196"/>
        <end position="1217"/>
    </location>
</feature>
<dbReference type="Pfam" id="PF23190">
    <property type="entry name" value="LHD_TRPY1"/>
    <property type="match status" value="1"/>
</dbReference>
<feature type="compositionally biased region" description="Polar residues" evidence="1">
    <location>
        <begin position="857"/>
        <end position="870"/>
    </location>
</feature>
<reference evidence="5 6" key="1">
    <citation type="submission" date="2017-06" db="EMBL/GenBank/DDBJ databases">
        <title>Draft genome sequence of a variant of Elsinoe murrayae.</title>
        <authorList>
            <person name="Cheng Q."/>
        </authorList>
    </citation>
    <scope>NUCLEOTIDE SEQUENCE [LARGE SCALE GENOMIC DNA]</scope>
    <source>
        <strain evidence="5 6">CQ-2017a</strain>
    </source>
</reference>
<evidence type="ECO:0000313" key="5">
    <source>
        <dbReference type="EMBL" id="PNS18344.1"/>
    </source>
</evidence>
<sequence length="1363" mass="151719">MLSSLLRPRRPRRRVDRSPFSSPFTGSPQDTRHEPPTRGRPEHTSEDEPDDNVDYEDDYEEIDDEDEESERALLPIFSAAHLDTIPVYTITHAIRMLITQKCETTLTWDQLRAPQVSQFLVKPIQTQIRATHFNKATLTALIANCLQFKKEVEFNPGNAGVSRTRAMLAELLAMRLLREYSTRELIDALSYDFDPLQGMDEADEVKPKRVARPRSARISTIEIAIRATAKSFLAHPLVVQQLEAVWAGSIVFHSAADNLHRKPPKVHQSVLPKQRGYGTIRDRSPLSPGTRPNGNVQLAPPVPKPEEYVRRSVTLYDPRDASLFKLSRLRVPRYRQLFSTLSFAIMLVLFLAVLTERSLHITILEIVFWIYSTGYMLDEIVGFTEQGFGLYILSVWNAFDLGILLCLIIYYGLRLVGVLVPDIDRKHTADMAYDVLASTAVLLFPRAFSVLDHYRYFSQLLIAFRMMAQDMVAILILIVISCSGFFVAFTTAFTKEDESGLNVAYALFQIVMGFSPAAWSAWDRYNPLGRVVMAFFLVICHFMIVTILITVLTNSFMAIVRNAEEEHQFLFAVNTISMVKSDALFSYIAPTNVLSWAISPLRFIMPFRRFVKLNRTVIKITHFPILFSIFAYERIILSRIAYEPTDLVDRTQPARAKPVVFGRSNAFNQRARRLREPSVVSFRKEQALDEVFRRPYKGSETVRTTAREMETDRRKSSNVVDHWMQGVGKEGGASPPMEQPRSVLDRLENRRPGMRRAMTSDKVKVGRRDYSTATRSVLSDPEDRAFFAARRPKRIEEEADPDSSSEDVPQETDAEADDELMTHDEADLITVEQSSMPPEGTPEKLHEVDTRNKENVPLSQSPADYFTTPTAYRPAEKTRSNGSNNAALRPKRHHDRTVSTNTILFQPATSRASSSSSAPRPPAKVARPGTAGKGGISTPAEPSGHRTPRQAPPATAANITRARPIVPPRQSHTIPDARTIGGFNFAQQVAGQRRAQREPSFNTLALDLASDFGDNRFGPAIVDVGGISGMPASFSEQMLREREAVRRHRDDERRRNDAEERGVVQRMVLNRMNTLEEGFREVITAVRELRERETRSGTASGAITSGGSSVDTRIDTRAPVAVGAQPRTPGPGARAKDRSVGVVTRSPKKARRGGPIARGGEGTGRRTSLPEDVATSSAENREEGGMLTSVGVMEYPRNDLENERTHATDFAEKRGADLDAEQAPSGQQVQARQAAPSAATKGKEREKEDQSPNSVKSIVETLEQKGKLQVAQQRSTSRSSSGGQPGQAVNRASATDGGRVSSGSSDGLQGLEMRASAAQADGPSEGTGQQTVGSRRPRDEGEEGKRESVIFVGKGPDLRRPRE</sequence>
<gene>
    <name evidence="5" type="ORF">CAC42_6161</name>
</gene>
<feature type="compositionally biased region" description="Low complexity" evidence="1">
    <location>
        <begin position="907"/>
        <end position="928"/>
    </location>
</feature>
<feature type="transmembrane region" description="Helical" evidence="2">
    <location>
        <begin position="359"/>
        <end position="377"/>
    </location>
</feature>
<feature type="transmembrane region" description="Helical" evidence="2">
    <location>
        <begin position="472"/>
        <end position="493"/>
    </location>
</feature>
<dbReference type="InParanoid" id="A0A2K1QTE6"/>
<accession>A0A2K1QTE6</accession>
<keyword evidence="2" id="KW-0812">Transmembrane</keyword>
<feature type="transmembrane region" description="Helical" evidence="2">
    <location>
        <begin position="499"/>
        <end position="519"/>
    </location>
</feature>
<dbReference type="InterPro" id="IPR052971">
    <property type="entry name" value="TRP_calcium_channel"/>
</dbReference>
<organism evidence="5 6">
    <name type="scientific">Sphaceloma murrayae</name>
    <dbReference type="NCBI Taxonomy" id="2082308"/>
    <lineage>
        <taxon>Eukaryota</taxon>
        <taxon>Fungi</taxon>
        <taxon>Dikarya</taxon>
        <taxon>Ascomycota</taxon>
        <taxon>Pezizomycotina</taxon>
        <taxon>Dothideomycetes</taxon>
        <taxon>Dothideomycetidae</taxon>
        <taxon>Myriangiales</taxon>
        <taxon>Elsinoaceae</taxon>
        <taxon>Sphaceloma</taxon>
    </lineage>
</organism>
<feature type="compositionally biased region" description="Low complexity" evidence="1">
    <location>
        <begin position="1272"/>
        <end position="1282"/>
    </location>
</feature>
<dbReference type="InterPro" id="IPR056336">
    <property type="entry name" value="YVC1_C"/>
</dbReference>
<proteinExistence type="predicted"/>
<dbReference type="Proteomes" id="UP000243797">
    <property type="component" value="Unassembled WGS sequence"/>
</dbReference>
<evidence type="ECO:0000313" key="6">
    <source>
        <dbReference type="Proteomes" id="UP000243797"/>
    </source>
</evidence>
<dbReference type="PANTHER" id="PTHR35859:SF4">
    <property type="entry name" value="MEMBRANE CHANNEL PROTEIN, PUTATIVE (AFU_ORTHOLOGUE AFUA_6G11300)-RELATED"/>
    <property type="match status" value="1"/>
</dbReference>
<comment type="caution">
    <text evidence="5">The sequence shown here is derived from an EMBL/GenBank/DDBJ whole genome shotgun (WGS) entry which is preliminary data.</text>
</comment>
<evidence type="ECO:0000256" key="2">
    <source>
        <dbReference type="SAM" id="Phobius"/>
    </source>
</evidence>
<feature type="compositionally biased region" description="Acidic residues" evidence="1">
    <location>
        <begin position="47"/>
        <end position="67"/>
    </location>
</feature>
<keyword evidence="2" id="KW-0472">Membrane</keyword>
<evidence type="ECO:0000256" key="1">
    <source>
        <dbReference type="SAM" id="MobiDB-lite"/>
    </source>
</evidence>
<feature type="transmembrane region" description="Helical" evidence="2">
    <location>
        <begin position="431"/>
        <end position="451"/>
    </location>
</feature>
<feature type="compositionally biased region" description="Acidic residues" evidence="1">
    <location>
        <begin position="797"/>
        <end position="816"/>
    </location>
</feature>
<feature type="compositionally biased region" description="Basic and acidic residues" evidence="1">
    <location>
        <begin position="1336"/>
        <end position="1348"/>
    </location>
</feature>
<feature type="transmembrane region" description="Helical" evidence="2">
    <location>
        <begin position="584"/>
        <end position="604"/>
    </location>
</feature>
<protein>
    <submittedName>
        <fullName evidence="5">Calcium channel YVC1</fullName>
    </submittedName>
</protein>
<feature type="compositionally biased region" description="Low complexity" evidence="1">
    <location>
        <begin position="1296"/>
        <end position="1307"/>
    </location>
</feature>
<feature type="region of interest" description="Disordered" evidence="1">
    <location>
        <begin position="277"/>
        <end position="301"/>
    </location>
</feature>
<evidence type="ECO:0000259" key="3">
    <source>
        <dbReference type="Pfam" id="PF23190"/>
    </source>
</evidence>
<dbReference type="PANTHER" id="PTHR35859">
    <property type="entry name" value="NONSELECTIVE CATION CHANNEL PROTEIN"/>
    <property type="match status" value="1"/>
</dbReference>
<feature type="region of interest" description="Disordered" evidence="1">
    <location>
        <begin position="788"/>
        <end position="816"/>
    </location>
</feature>
<feature type="region of interest" description="Disordered" evidence="1">
    <location>
        <begin position="831"/>
        <end position="979"/>
    </location>
</feature>
<dbReference type="OrthoDB" id="2373987at2759"/>
<feature type="transmembrane region" description="Helical" evidence="2">
    <location>
        <begin position="389"/>
        <end position="411"/>
    </location>
</feature>
<name>A0A2K1QTE6_9PEZI</name>
<feature type="region of interest" description="Disordered" evidence="1">
    <location>
        <begin position="1090"/>
        <end position="1363"/>
    </location>
</feature>